<dbReference type="AlphaFoldDB" id="W0E9R3"/>
<dbReference type="InterPro" id="IPR010935">
    <property type="entry name" value="SMC_hinge"/>
</dbReference>
<feature type="binding site" evidence="7">
    <location>
        <begin position="41"/>
        <end position="48"/>
    </location>
    <ligand>
        <name>ATP</name>
        <dbReference type="ChEBI" id="CHEBI:30616"/>
    </ligand>
</feature>
<evidence type="ECO:0000256" key="4">
    <source>
        <dbReference type="ARBA" id="ARBA00022840"/>
    </source>
</evidence>
<dbReference type="GO" id="GO:0005694">
    <property type="term" value="C:chromosome"/>
    <property type="evidence" value="ECO:0007669"/>
    <property type="project" value="InterPro"/>
</dbReference>
<organism evidence="9 10">
    <name type="scientific">Desulfitobacterium metallireducens DSM 15288</name>
    <dbReference type="NCBI Taxonomy" id="871968"/>
    <lineage>
        <taxon>Bacteria</taxon>
        <taxon>Bacillati</taxon>
        <taxon>Bacillota</taxon>
        <taxon>Clostridia</taxon>
        <taxon>Eubacteriales</taxon>
        <taxon>Desulfitobacteriaceae</taxon>
        <taxon>Desulfitobacterium</taxon>
    </lineage>
</organism>
<sequence length="1197" mass="136338">MANKASEFPVFLKSVSIQGFKSFADKVKLELGHGLSVVVGPNGSGKSNIADAVRWVLGEQSAKNLRGGKMEDIIFAGSTVRRPVGMAEVSLVFDNSTGIFALDFQEVTITRRVYRDGEGQFFINRAPCRLKDIHELFMDTGAGKEGFSIIGQGRVEEILNLKSEERRNLIEEASGITKYRMRKREALKRLDETEHNLERLEDIVNEIEGQLTPLAEQARVAEQSLALTQEQQKLEIQIVVRDLRDVREKLNFSGAEAEQLRLDLAAAISELGQAESQTVEDKLRLNQFDEKIQNQQEENYKNEQSLNLIIQEQRIRQEREGYLAEQRVRVSKEAEESLAKKHETEERLTALEGKQAVLVRTVAESSRKLQDDELRWADVKSKTGVKEIEELRAEAAQILAEQTHFSQDYQKAEHTLAGLQVQVQRVMEERNIKELEQTRVQEQIEVHAQGLQVLEQQEQNTREELEQNQVKLQAMNEQSQELQGKLREFNREIERMQARHHALQGLEDSREGYQKGVRELLQAKKNKVQACLGLCGTIADLITVEKRYEVAIETALGAGLQNLVAETEKDAKVAVQYLKTHQLGRATFLPLDVIRGGRTTVTREASQDPGFVGIAVDLVQFADRFQPAMESLLGRILVVSDMEAATRVARASGYRARIVTLEGDQVHPGGSLTGGSQQRKGTNLLGRSREIQELSQELELRRIKQTELEKEGQILSHHLREGDEIRKDLTSKGLRLKQELAVGRTNAQNLREQFKRLEKEIETLRDREEVLAQEKKTWTERKQERGQALTEITERVEMSSQAITLQEQKAREASQEAEAIQERLTEAKIQLAKWEQELQQAGERLEHENEAWVELTQMLEQKQAECSSLETAQQTLSQEQMDLETRRVETSELQMKHQEALLLVRKERETLSLRLIEKEQVVQKKRQEQQSVEQKLHALELRTARWETEWETGLNRLQEEFALTWDEVQTYQTELDRAALWARIQELKRQIEKLGPINQAAIEEYPKMLSRHEFLATQKQDLVEANESLHALIGELDITMSERFAEGFKAVNEAFQTVFKELFNGGNAELRLDDPNNLLETGVEIIAQPPGKKPQLLSLLSGGERALTAIGLLFALLRVKPSPFCILDEIEASLDDANVSRFAQYIHRLADSTQFLVISHRKGTMEEADVLYGIAMEESGVSKLLSVQLEEQNTQTA</sequence>
<dbReference type="Pfam" id="PF02463">
    <property type="entry name" value="SMC_N"/>
    <property type="match status" value="1"/>
</dbReference>
<dbReference type="SMART" id="SM00968">
    <property type="entry name" value="SMC_hinge"/>
    <property type="match status" value="1"/>
</dbReference>
<dbReference type="RefSeq" id="WP_006716528.1">
    <property type="nucleotide sequence ID" value="NZ_CP007032.1"/>
</dbReference>
<dbReference type="PIRSF" id="PIRSF005719">
    <property type="entry name" value="SMC"/>
    <property type="match status" value="1"/>
</dbReference>
<dbReference type="GO" id="GO:0006260">
    <property type="term" value="P:DNA replication"/>
    <property type="evidence" value="ECO:0007669"/>
    <property type="project" value="UniProtKB-UniRule"/>
</dbReference>
<feature type="coiled-coil region" evidence="7">
    <location>
        <begin position="915"/>
        <end position="942"/>
    </location>
</feature>
<evidence type="ECO:0000256" key="1">
    <source>
        <dbReference type="ARBA" id="ARBA00004496"/>
    </source>
</evidence>
<feature type="domain" description="SMC hinge" evidence="8">
    <location>
        <begin position="532"/>
        <end position="649"/>
    </location>
</feature>
<dbReference type="STRING" id="871968.DESME_11755"/>
<proteinExistence type="inferred from homology"/>
<comment type="subcellular location">
    <subcellularLocation>
        <location evidence="1 7">Cytoplasm</location>
    </subcellularLocation>
</comment>
<feature type="coiled-coil region" evidence="7">
    <location>
        <begin position="176"/>
        <end position="210"/>
    </location>
</feature>
<dbReference type="HAMAP" id="MF_01894">
    <property type="entry name" value="Smc_prok"/>
    <property type="match status" value="1"/>
</dbReference>
<dbReference type="InterPro" id="IPR024704">
    <property type="entry name" value="SMC"/>
</dbReference>
<keyword evidence="10" id="KW-1185">Reference proteome</keyword>
<comment type="function">
    <text evidence="7">Required for chromosome condensation and partitioning.</text>
</comment>
<dbReference type="PANTHER" id="PTHR43977">
    <property type="entry name" value="STRUCTURAL MAINTENANCE OF CHROMOSOMES PROTEIN 3"/>
    <property type="match status" value="1"/>
</dbReference>
<keyword evidence="5 7" id="KW-0175">Coiled coil</keyword>
<dbReference type="FunFam" id="3.40.50.300:FF:000984">
    <property type="entry name" value="Chromosome partition protein Smc"/>
    <property type="match status" value="1"/>
</dbReference>
<dbReference type="InterPro" id="IPR003395">
    <property type="entry name" value="RecF/RecN/SMC_N"/>
</dbReference>
<evidence type="ECO:0000256" key="7">
    <source>
        <dbReference type="HAMAP-Rule" id="MF_01894"/>
    </source>
</evidence>
<dbReference type="SUPFAM" id="SSF52540">
    <property type="entry name" value="P-loop containing nucleoside triphosphate hydrolases"/>
    <property type="match status" value="1"/>
</dbReference>
<protein>
    <recommendedName>
        <fullName evidence="7">Chromosome partition protein Smc</fullName>
    </recommendedName>
</protein>
<name>W0E9R3_9FIRM</name>
<dbReference type="GO" id="GO:0030261">
    <property type="term" value="P:chromosome condensation"/>
    <property type="evidence" value="ECO:0007669"/>
    <property type="project" value="InterPro"/>
</dbReference>
<evidence type="ECO:0000313" key="9">
    <source>
        <dbReference type="EMBL" id="AHF07605.1"/>
    </source>
</evidence>
<gene>
    <name evidence="7" type="primary">smc</name>
    <name evidence="9" type="ORF">DESME_11755</name>
</gene>
<dbReference type="GO" id="GO:0007062">
    <property type="term" value="P:sister chromatid cohesion"/>
    <property type="evidence" value="ECO:0007669"/>
    <property type="project" value="InterPro"/>
</dbReference>
<dbReference type="CDD" id="cd03278">
    <property type="entry name" value="ABC_SMC_barmotin"/>
    <property type="match status" value="2"/>
</dbReference>
<dbReference type="SUPFAM" id="SSF75553">
    <property type="entry name" value="Smc hinge domain"/>
    <property type="match status" value="1"/>
</dbReference>
<feature type="coiled-coil region" evidence="7">
    <location>
        <begin position="740"/>
        <end position="879"/>
    </location>
</feature>
<evidence type="ECO:0000259" key="8">
    <source>
        <dbReference type="SMART" id="SM00968"/>
    </source>
</evidence>
<keyword evidence="2 7" id="KW-0963">Cytoplasm</keyword>
<dbReference type="GO" id="GO:0005524">
    <property type="term" value="F:ATP binding"/>
    <property type="evidence" value="ECO:0007669"/>
    <property type="project" value="UniProtKB-UniRule"/>
</dbReference>
<comment type="subunit">
    <text evidence="7">Homodimer.</text>
</comment>
<dbReference type="OrthoDB" id="9808768at2"/>
<comment type="domain">
    <text evidence="7">Contains large globular domains required for ATP hydrolysis at each terminus and a third globular domain forming a flexible hinge near the middle of the molecule. These domains are separated by coiled-coil structures.</text>
</comment>
<keyword evidence="6 7" id="KW-0238">DNA-binding</keyword>
<keyword evidence="4 7" id="KW-0067">ATP-binding</keyword>
<evidence type="ECO:0000256" key="6">
    <source>
        <dbReference type="ARBA" id="ARBA00023125"/>
    </source>
</evidence>
<dbReference type="Proteomes" id="UP000010847">
    <property type="component" value="Chromosome"/>
</dbReference>
<evidence type="ECO:0000256" key="5">
    <source>
        <dbReference type="ARBA" id="ARBA00023054"/>
    </source>
</evidence>
<dbReference type="GO" id="GO:0005737">
    <property type="term" value="C:cytoplasm"/>
    <property type="evidence" value="ECO:0007669"/>
    <property type="project" value="UniProtKB-SubCell"/>
</dbReference>
<dbReference type="InterPro" id="IPR011890">
    <property type="entry name" value="SMC_prok"/>
</dbReference>
<dbReference type="GO" id="GO:0007059">
    <property type="term" value="P:chromosome segregation"/>
    <property type="evidence" value="ECO:0007669"/>
    <property type="project" value="UniProtKB-UniRule"/>
</dbReference>
<dbReference type="eggNOG" id="COG1196">
    <property type="taxonomic scope" value="Bacteria"/>
</dbReference>
<dbReference type="Gene3D" id="1.20.1060.20">
    <property type="match status" value="1"/>
</dbReference>
<evidence type="ECO:0000256" key="2">
    <source>
        <dbReference type="ARBA" id="ARBA00022490"/>
    </source>
</evidence>
<dbReference type="FunFam" id="3.40.50.300:FF:000901">
    <property type="entry name" value="Chromosome partition protein Smc"/>
    <property type="match status" value="1"/>
</dbReference>
<reference evidence="9 10" key="1">
    <citation type="submission" date="2013-12" db="EMBL/GenBank/DDBJ databases">
        <authorList>
            <consortium name="DOE Joint Genome Institute"/>
            <person name="Smidt H."/>
            <person name="Huntemann M."/>
            <person name="Han J."/>
            <person name="Chen A."/>
            <person name="Kyrpides N."/>
            <person name="Mavromatis K."/>
            <person name="Markowitz V."/>
            <person name="Palaniappan K."/>
            <person name="Ivanova N."/>
            <person name="Schaumberg A."/>
            <person name="Pati A."/>
            <person name="Liolios K."/>
            <person name="Nordberg H.P."/>
            <person name="Cantor M.N."/>
            <person name="Hua S.X."/>
            <person name="Woyke T."/>
        </authorList>
    </citation>
    <scope>NUCLEOTIDE SEQUENCE [LARGE SCALE GENOMIC DNA]</scope>
    <source>
        <strain evidence="10">DSM 15288</strain>
    </source>
</reference>
<accession>W0E9R3</accession>
<evidence type="ECO:0000313" key="10">
    <source>
        <dbReference type="Proteomes" id="UP000010847"/>
    </source>
</evidence>
<dbReference type="Pfam" id="PF06470">
    <property type="entry name" value="SMC_hinge"/>
    <property type="match status" value="1"/>
</dbReference>
<dbReference type="KEGG" id="dmt:DESME_11755"/>
<comment type="similarity">
    <text evidence="7">Belongs to the SMC family.</text>
</comment>
<dbReference type="EMBL" id="CP007032">
    <property type="protein sequence ID" value="AHF07605.1"/>
    <property type="molecule type" value="Genomic_DNA"/>
</dbReference>
<dbReference type="Gene3D" id="3.40.50.300">
    <property type="entry name" value="P-loop containing nucleotide triphosphate hydrolases"/>
    <property type="match status" value="2"/>
</dbReference>
<dbReference type="InterPro" id="IPR036277">
    <property type="entry name" value="SMC_hinge_sf"/>
</dbReference>
<dbReference type="NCBIfam" id="TIGR02168">
    <property type="entry name" value="SMC_prok_B"/>
    <property type="match status" value="1"/>
</dbReference>
<evidence type="ECO:0000256" key="3">
    <source>
        <dbReference type="ARBA" id="ARBA00022741"/>
    </source>
</evidence>
<dbReference type="InterPro" id="IPR027417">
    <property type="entry name" value="P-loop_NTPase"/>
</dbReference>
<dbReference type="GO" id="GO:0003677">
    <property type="term" value="F:DNA binding"/>
    <property type="evidence" value="ECO:0007669"/>
    <property type="project" value="UniProtKB-UniRule"/>
</dbReference>
<dbReference type="GO" id="GO:0016887">
    <property type="term" value="F:ATP hydrolysis activity"/>
    <property type="evidence" value="ECO:0007669"/>
    <property type="project" value="InterPro"/>
</dbReference>
<dbReference type="Gene3D" id="3.30.70.1620">
    <property type="match status" value="1"/>
</dbReference>
<feature type="coiled-coil region" evidence="7">
    <location>
        <begin position="409"/>
        <end position="506"/>
    </location>
</feature>
<dbReference type="HOGENOM" id="CLU_001042_2_2_9"/>
<keyword evidence="3 7" id="KW-0547">Nucleotide-binding</keyword>